<sequence>MNKYLEKIKKYFDILKESKISPANLSDDTRKLVIGIIFCLGIIFILTGHLIPATGQYEVGDESPLTIRAPQSAVVIDSEETDLRRELARTGVDPVYEENRVAFNDTMDQISQTFSIIHDFDSETDNIADLNYELNFLNQNFSQEELELLVGFSSDELDRFEEVTEGVLREVYNGRVASDQMDEIYDELEQRLIDTDISGDVRELLLSFIEPALVPNLIYDETATEELRSEMANQVDPVTREIATGEVIINRGEEFTSEHLELLDQFGLNKSDLSWFQITGIALYFIIITLVMVYYIRGYHPKIWKENKSINLIQILLLILFILARILTAFDLNLLMYLAPAAMVPILLSVLLNSSIAVAVTFYITLLLPLIFGGAFSIAALAFVGSMVGIFSVENLSQRNDLVRAGFNVSAALIVTLVMFSFIEPAYSAIDTLTIMGIGLLNGILVAIFANGLLPYLESLFGLTSSVKLLELSNPSQPLLRKLLVEAPGTYHHSVLVGNLAETAADNIGANSLLARVGAYYHDIGKLSRPYFFSDNQFGGENPHDNIKPNLSALIIKSHAKDGVEMAKEYNLPPAIVDIIEQHHGTNLISYFYQEALKDSDNSNFNESNFRYDGPKPESKEAAIIMLADICEAAVRSKNFNKSNHNRIEVLIKGLIREKLIENQLDNSELTLKDLNTIAESFTRILTGIYHQRVDYPDDIEEEMGEKSNGKAK</sequence>
<dbReference type="NCBIfam" id="TIGR00277">
    <property type="entry name" value="HDIG"/>
    <property type="match status" value="1"/>
</dbReference>
<proteinExistence type="predicted"/>
<protein>
    <submittedName>
        <fullName evidence="3">HDIG domain-containing protein</fullName>
    </submittedName>
</protein>
<organism evidence="3 4">
    <name type="scientific">Halonatronomonas betaini</name>
    <dbReference type="NCBI Taxonomy" id="2778430"/>
    <lineage>
        <taxon>Bacteria</taxon>
        <taxon>Bacillati</taxon>
        <taxon>Bacillota</taxon>
        <taxon>Clostridia</taxon>
        <taxon>Halanaerobiales</taxon>
        <taxon>Halarsenatibacteraceae</taxon>
        <taxon>Halonatronomonas</taxon>
    </lineage>
</organism>
<dbReference type="SUPFAM" id="SSF109604">
    <property type="entry name" value="HD-domain/PDEase-like"/>
    <property type="match status" value="1"/>
</dbReference>
<dbReference type="Pfam" id="PF07697">
    <property type="entry name" value="7TMR-HDED"/>
    <property type="match status" value="1"/>
</dbReference>
<keyword evidence="4" id="KW-1185">Reference proteome</keyword>
<feature type="transmembrane region" description="Helical" evidence="1">
    <location>
        <begin position="275"/>
        <end position="297"/>
    </location>
</feature>
<dbReference type="InterPro" id="IPR006674">
    <property type="entry name" value="HD_domain"/>
</dbReference>
<evidence type="ECO:0000259" key="2">
    <source>
        <dbReference type="SMART" id="SM00471"/>
    </source>
</evidence>
<dbReference type="CDD" id="cd00077">
    <property type="entry name" value="HDc"/>
    <property type="match status" value="1"/>
</dbReference>
<feature type="transmembrane region" description="Helical" evidence="1">
    <location>
        <begin position="435"/>
        <end position="457"/>
    </location>
</feature>
<dbReference type="AlphaFoldDB" id="A0A931ANF7"/>
<comment type="caution">
    <text evidence="3">The sequence shown here is derived from an EMBL/GenBank/DDBJ whole genome shotgun (WGS) entry which is preliminary data.</text>
</comment>
<dbReference type="SMART" id="SM00471">
    <property type="entry name" value="HDc"/>
    <property type="match status" value="1"/>
</dbReference>
<reference evidence="3" key="1">
    <citation type="submission" date="2020-11" db="EMBL/GenBank/DDBJ databases">
        <title>Halonatronomonas betainensis gen. nov., sp. nov. a novel haloalkaliphilic representative of the family Halanaerobiacae capable of betaine degradation.</title>
        <authorList>
            <person name="Boltyanskaya Y."/>
            <person name="Kevbrin V."/>
            <person name="Detkova E."/>
            <person name="Grouzdev D.S."/>
            <person name="Koziaeva V."/>
            <person name="Zhilina T."/>
        </authorList>
    </citation>
    <scope>NUCLEOTIDE SEQUENCE</scope>
    <source>
        <strain evidence="3">Z-7014</strain>
    </source>
</reference>
<dbReference type="InterPro" id="IPR011621">
    <property type="entry name" value="Metal-dep_PHydrolase_7TM_intra"/>
</dbReference>
<name>A0A931ANF7_9FIRM</name>
<keyword evidence="1" id="KW-0812">Transmembrane</keyword>
<dbReference type="RefSeq" id="WP_270452768.1">
    <property type="nucleotide sequence ID" value="NZ_JADPIE010000001.1"/>
</dbReference>
<gene>
    <name evidence="3" type="ORF">I0Q91_02925</name>
</gene>
<dbReference type="EMBL" id="JADPIE010000001">
    <property type="protein sequence ID" value="MBF8436023.1"/>
    <property type="molecule type" value="Genomic_DNA"/>
</dbReference>
<dbReference type="InterPro" id="IPR052722">
    <property type="entry name" value="PgpH_phosphodiesterase"/>
</dbReference>
<feature type="transmembrane region" description="Helical" evidence="1">
    <location>
        <begin position="334"/>
        <end position="353"/>
    </location>
</feature>
<dbReference type="Pfam" id="PF07698">
    <property type="entry name" value="7TM-7TMR_HD"/>
    <property type="match status" value="1"/>
</dbReference>
<evidence type="ECO:0000256" key="1">
    <source>
        <dbReference type="SAM" id="Phobius"/>
    </source>
</evidence>
<dbReference type="Pfam" id="PF01966">
    <property type="entry name" value="HD"/>
    <property type="match status" value="1"/>
</dbReference>
<accession>A0A931ANF7</accession>
<keyword evidence="1" id="KW-0472">Membrane</keyword>
<feature type="transmembrane region" description="Helical" evidence="1">
    <location>
        <begin position="405"/>
        <end position="423"/>
    </location>
</feature>
<dbReference type="Proteomes" id="UP000621436">
    <property type="component" value="Unassembled WGS sequence"/>
</dbReference>
<feature type="transmembrane region" description="Helical" evidence="1">
    <location>
        <begin position="309"/>
        <end position="328"/>
    </location>
</feature>
<evidence type="ECO:0000313" key="4">
    <source>
        <dbReference type="Proteomes" id="UP000621436"/>
    </source>
</evidence>
<dbReference type="InterPro" id="IPR003607">
    <property type="entry name" value="HD/PDEase_dom"/>
</dbReference>
<dbReference type="InterPro" id="IPR011624">
    <property type="entry name" value="Metal-dep_PHydrolase_7TM_extra"/>
</dbReference>
<feature type="transmembrane region" description="Helical" evidence="1">
    <location>
        <begin position="360"/>
        <end position="393"/>
    </location>
</feature>
<dbReference type="PANTHER" id="PTHR36442:SF1">
    <property type="entry name" value="CYCLIC-DI-AMP PHOSPHODIESTERASE PGPH"/>
    <property type="match status" value="1"/>
</dbReference>
<evidence type="ECO:0000313" key="3">
    <source>
        <dbReference type="EMBL" id="MBF8436023.1"/>
    </source>
</evidence>
<feature type="domain" description="HD/PDEase" evidence="2">
    <location>
        <begin position="486"/>
        <end position="643"/>
    </location>
</feature>
<dbReference type="PANTHER" id="PTHR36442">
    <property type="entry name" value="CYCLIC-DI-AMP PHOSPHODIESTERASE PGPH"/>
    <property type="match status" value="1"/>
</dbReference>
<keyword evidence="1" id="KW-1133">Transmembrane helix</keyword>
<dbReference type="Gene3D" id="1.10.3210.10">
    <property type="entry name" value="Hypothetical protein af1432"/>
    <property type="match status" value="1"/>
</dbReference>
<dbReference type="InterPro" id="IPR006675">
    <property type="entry name" value="HDIG_dom"/>
</dbReference>
<feature type="transmembrane region" description="Helical" evidence="1">
    <location>
        <begin position="32"/>
        <end position="51"/>
    </location>
</feature>